<reference evidence="2" key="1">
    <citation type="submission" date="2021-04" db="EMBL/GenBank/DDBJ databases">
        <title>First draft genome resource for Brassicaceae pathogens Fusarium oxysporum f. sp. raphani and Fusarium oxysporum f. sp. rapae.</title>
        <authorList>
            <person name="Asai S."/>
        </authorList>
    </citation>
    <scope>NUCLEOTIDE SEQUENCE</scope>
    <source>
        <strain evidence="2">Tf1208</strain>
    </source>
</reference>
<gene>
    <name evidence="2" type="ORF">Forpe1208_v005322</name>
</gene>
<evidence type="ECO:0000313" key="3">
    <source>
        <dbReference type="Proteomes" id="UP000694050"/>
    </source>
</evidence>
<dbReference type="AlphaFoldDB" id="A0A8J5TY78"/>
<evidence type="ECO:0000313" key="2">
    <source>
        <dbReference type="EMBL" id="KAG7418429.1"/>
    </source>
</evidence>
<organism evidence="2 3">
    <name type="scientific">Fusarium oxysporum f. sp. rapae</name>
    <dbReference type="NCBI Taxonomy" id="485398"/>
    <lineage>
        <taxon>Eukaryota</taxon>
        <taxon>Fungi</taxon>
        <taxon>Dikarya</taxon>
        <taxon>Ascomycota</taxon>
        <taxon>Pezizomycotina</taxon>
        <taxon>Sordariomycetes</taxon>
        <taxon>Hypocreomycetidae</taxon>
        <taxon>Hypocreales</taxon>
        <taxon>Nectriaceae</taxon>
        <taxon>Fusarium</taxon>
        <taxon>Fusarium oxysporum species complex</taxon>
    </lineage>
</organism>
<name>A0A8J5TY78_FUSOX</name>
<dbReference type="Proteomes" id="UP000694050">
    <property type="component" value="Unassembled WGS sequence"/>
</dbReference>
<accession>A0A8J5TY78</accession>
<dbReference type="EMBL" id="JAELUQ010000003">
    <property type="protein sequence ID" value="KAG7418429.1"/>
    <property type="molecule type" value="Genomic_DNA"/>
</dbReference>
<comment type="caution">
    <text evidence="2">The sequence shown here is derived from an EMBL/GenBank/DDBJ whole genome shotgun (WGS) entry which is preliminary data.</text>
</comment>
<feature type="region of interest" description="Disordered" evidence="1">
    <location>
        <begin position="145"/>
        <end position="171"/>
    </location>
</feature>
<proteinExistence type="predicted"/>
<sequence length="281" mass="32417">MARNRFRKSKKQGTSRRLDGPVWSNSHRLELLAFLNWCVQQEKGPEFFTLVAGHLKQATKKIFTKLQIRQKLDREWRKRGTCNRFSRLYFQETDVLEPLGAEDQSQLELIAMRLEKEPPKAGRFLRCALRQWLLRIANPSGLLSQHELPRADGVPVDSNDDSELSSSYSKPNLDGIILESKERESSAEAQPPPTPIETRLRIAEEKLLKAKGRELTLMNRISELKLERDDRNQCDRALPADPIRLRRVISRLQGQVISLEQQLDVFRTIESGQFAFSKSSL</sequence>
<protein>
    <submittedName>
        <fullName evidence="2">Uncharacterized protein</fullName>
    </submittedName>
</protein>
<evidence type="ECO:0000256" key="1">
    <source>
        <dbReference type="SAM" id="MobiDB-lite"/>
    </source>
</evidence>